<keyword evidence="2 6" id="KW-0489">Methyltransferase</keyword>
<dbReference type="InterPro" id="IPR038601">
    <property type="entry name" value="MttB-like_sf"/>
</dbReference>
<accession>A0A418SCF4</accession>
<name>A0A418SCF4_9RHOB</name>
<dbReference type="Proteomes" id="UP000283786">
    <property type="component" value="Chromosome"/>
</dbReference>
<dbReference type="KEGG" id="palw:PSAL_013210"/>
<keyword evidence="7" id="KW-1185">Reference proteome</keyword>
<dbReference type="RefSeq" id="WP_119840711.1">
    <property type="nucleotide sequence ID" value="NZ_CP060436.1"/>
</dbReference>
<evidence type="ECO:0000256" key="4">
    <source>
        <dbReference type="PIRNR" id="PIRNR037567"/>
    </source>
</evidence>
<dbReference type="AlphaFoldDB" id="A0A418SCF4"/>
<evidence type="ECO:0000256" key="3">
    <source>
        <dbReference type="ARBA" id="ARBA00022679"/>
    </source>
</evidence>
<comment type="similarity">
    <text evidence="1 4">Belongs to the trimethylamine methyltransferase family.</text>
</comment>
<proteinExistence type="inferred from homology"/>
<gene>
    <name evidence="6" type="primary">mtgB_2</name>
    <name evidence="6" type="ORF">PSAL_013210</name>
</gene>
<sequence>MEKAGPDTAAHHSPSTQQSAPTGAAPDKPVRRRSGGRAGSAARRGTAAIQQSPWRIPVNTDAPTEPLTAEGIAAIHDAAMQVLEEIGIAFLNPEARAILAEAGCIVEGEIVRMGRDFIIEMLSHAPSEWTLTPRNPDRTLPIGGRHILFGNVSSPPNYWDMTLGRKVPGTREHCANLLRLTQYFNCIHFAGGYPVEPVDIHASVRHLDVLFDKLTLTDKVPHAYSLGAERVEDVIEMVRLAGGWDQAEFDATPHMYTNINSTSPLKHDYPMLDGWMRLARRGQGLIVSPFTLAGAMAPVTMAGAVVQSLAEGLSAIALAQYINPGVACAFGTFTSNVDMKSGAPAFGTPEYMRATQMTGQMCRHYGLPMRASGSCAANVPDGQAMWETSNALWSAVQSGANFVYHAAGWLEGGLIASPEKFIMDCEVIQQIQRYLEPTICATTPEDLALEAMREVRQDGHFFGIQHTQDRYATAFYQPFLSDWRNYESWEQSGAVWTPERAHTKYLQILDDFTPPPMPDSCRGALEDFVIRRKQEGGAPTDY</sequence>
<dbReference type="Pfam" id="PF06253">
    <property type="entry name" value="MTTB"/>
    <property type="match status" value="1"/>
</dbReference>
<evidence type="ECO:0000313" key="6">
    <source>
        <dbReference type="EMBL" id="QPM90087.1"/>
    </source>
</evidence>
<keyword evidence="3 4" id="KW-0808">Transferase</keyword>
<dbReference type="EC" id="2.1.1.-" evidence="4"/>
<dbReference type="Gene3D" id="3.20.20.480">
    <property type="entry name" value="Trimethylamine methyltransferase-like"/>
    <property type="match status" value="1"/>
</dbReference>
<dbReference type="EMBL" id="CP060436">
    <property type="protein sequence ID" value="QPM90087.1"/>
    <property type="molecule type" value="Genomic_DNA"/>
</dbReference>
<evidence type="ECO:0000256" key="1">
    <source>
        <dbReference type="ARBA" id="ARBA00007137"/>
    </source>
</evidence>
<feature type="compositionally biased region" description="Low complexity" evidence="5">
    <location>
        <begin position="39"/>
        <end position="48"/>
    </location>
</feature>
<evidence type="ECO:0000313" key="7">
    <source>
        <dbReference type="Proteomes" id="UP000283786"/>
    </source>
</evidence>
<dbReference type="OrthoDB" id="5713681at2"/>
<feature type="region of interest" description="Disordered" evidence="5">
    <location>
        <begin position="1"/>
        <end position="63"/>
    </location>
</feature>
<dbReference type="GO" id="GO:0015948">
    <property type="term" value="P:methanogenesis"/>
    <property type="evidence" value="ECO:0007669"/>
    <property type="project" value="UniProtKB-UniRule"/>
</dbReference>
<dbReference type="GO" id="GO:0008168">
    <property type="term" value="F:methyltransferase activity"/>
    <property type="evidence" value="ECO:0007669"/>
    <property type="project" value="UniProtKB-KW"/>
</dbReference>
<dbReference type="GO" id="GO:0032259">
    <property type="term" value="P:methylation"/>
    <property type="evidence" value="ECO:0007669"/>
    <property type="project" value="UniProtKB-KW"/>
</dbReference>
<evidence type="ECO:0000256" key="5">
    <source>
        <dbReference type="SAM" id="MobiDB-lite"/>
    </source>
</evidence>
<organism evidence="6 7">
    <name type="scientific">Pseudooceanicola algae</name>
    <dbReference type="NCBI Taxonomy" id="1537215"/>
    <lineage>
        <taxon>Bacteria</taxon>
        <taxon>Pseudomonadati</taxon>
        <taxon>Pseudomonadota</taxon>
        <taxon>Alphaproteobacteria</taxon>
        <taxon>Rhodobacterales</taxon>
        <taxon>Paracoccaceae</taxon>
        <taxon>Pseudooceanicola</taxon>
    </lineage>
</organism>
<protein>
    <recommendedName>
        <fullName evidence="4">Methyltransferase</fullName>
        <ecNumber evidence="4">2.1.1.-</ecNumber>
    </recommendedName>
</protein>
<dbReference type="PIRSF" id="PIRSF037567">
    <property type="entry name" value="MTTB_MeTrfase"/>
    <property type="match status" value="1"/>
</dbReference>
<reference evidence="6 7" key="1">
    <citation type="submission" date="2020-08" db="EMBL/GenBank/DDBJ databases">
        <title>Genome sequence of Rhodobacteraceae bacterium Lw-13e.</title>
        <authorList>
            <person name="Poehlein A."/>
            <person name="Wolter L."/>
            <person name="Daniel R."/>
            <person name="Brinkhoff T."/>
        </authorList>
    </citation>
    <scope>NUCLEOTIDE SEQUENCE [LARGE SCALE GENOMIC DNA]</scope>
    <source>
        <strain evidence="6 7">Lw-13e</strain>
    </source>
</reference>
<dbReference type="InterPro" id="IPR010426">
    <property type="entry name" value="MTTB_MeTrfase"/>
</dbReference>
<evidence type="ECO:0000256" key="2">
    <source>
        <dbReference type="ARBA" id="ARBA00022603"/>
    </source>
</evidence>